<evidence type="ECO:0000313" key="7">
    <source>
        <dbReference type="Proteomes" id="UP000054600"/>
    </source>
</evidence>
<accession>A0A0W0YHV3</accession>
<name>A0A0W0YHV3_9GAMM</name>
<dbReference type="PROSITE" id="PS50887">
    <property type="entry name" value="GGDEF"/>
    <property type="match status" value="1"/>
</dbReference>
<dbReference type="EC" id="2.7.7.65" evidence="2"/>
<keyword evidence="4" id="KW-0472">Membrane</keyword>
<evidence type="ECO:0000256" key="2">
    <source>
        <dbReference type="ARBA" id="ARBA00012528"/>
    </source>
</evidence>
<dbReference type="InterPro" id="IPR029787">
    <property type="entry name" value="Nucleotide_cyclase"/>
</dbReference>
<evidence type="ECO:0000259" key="5">
    <source>
        <dbReference type="PROSITE" id="PS50887"/>
    </source>
</evidence>
<dbReference type="GO" id="GO:0052621">
    <property type="term" value="F:diguanylate cyclase activity"/>
    <property type="evidence" value="ECO:0007669"/>
    <property type="project" value="UniProtKB-EC"/>
</dbReference>
<dbReference type="PANTHER" id="PTHR45138:SF9">
    <property type="entry name" value="DIGUANYLATE CYCLASE DGCM-RELATED"/>
    <property type="match status" value="1"/>
</dbReference>
<keyword evidence="4" id="KW-0812">Transmembrane</keyword>
<evidence type="ECO:0000256" key="3">
    <source>
        <dbReference type="ARBA" id="ARBA00034247"/>
    </source>
</evidence>
<dbReference type="CDD" id="cd01949">
    <property type="entry name" value="GGDEF"/>
    <property type="match status" value="1"/>
</dbReference>
<comment type="cofactor">
    <cofactor evidence="1">
        <name>Mg(2+)</name>
        <dbReference type="ChEBI" id="CHEBI:18420"/>
    </cofactor>
</comment>
<dbReference type="SMART" id="SM00267">
    <property type="entry name" value="GGDEF"/>
    <property type="match status" value="1"/>
</dbReference>
<dbReference type="PATRIC" id="fig|1122169.6.peg.3258"/>
<keyword evidence="4" id="KW-1133">Transmembrane helix</keyword>
<evidence type="ECO:0000256" key="1">
    <source>
        <dbReference type="ARBA" id="ARBA00001946"/>
    </source>
</evidence>
<dbReference type="PANTHER" id="PTHR45138">
    <property type="entry name" value="REGULATORY COMPONENTS OF SENSORY TRANSDUCTION SYSTEM"/>
    <property type="match status" value="1"/>
</dbReference>
<dbReference type="OrthoDB" id="9803824at2"/>
<dbReference type="InterPro" id="IPR000160">
    <property type="entry name" value="GGDEF_dom"/>
</dbReference>
<feature type="domain" description="GGDEF" evidence="5">
    <location>
        <begin position="232"/>
        <end position="367"/>
    </location>
</feature>
<dbReference type="NCBIfam" id="TIGR00254">
    <property type="entry name" value="GGDEF"/>
    <property type="match status" value="1"/>
</dbReference>
<dbReference type="Pfam" id="PF00990">
    <property type="entry name" value="GGDEF"/>
    <property type="match status" value="1"/>
</dbReference>
<dbReference type="RefSeq" id="WP_018576529.1">
    <property type="nucleotide sequence ID" value="NZ_KB892387.1"/>
</dbReference>
<dbReference type="FunFam" id="3.30.70.270:FF:000001">
    <property type="entry name" value="Diguanylate cyclase domain protein"/>
    <property type="match status" value="1"/>
</dbReference>
<dbReference type="STRING" id="1122169.Lsha_2833"/>
<organism evidence="6 7">
    <name type="scientific">Legionella shakespearei DSM 23087</name>
    <dbReference type="NCBI Taxonomy" id="1122169"/>
    <lineage>
        <taxon>Bacteria</taxon>
        <taxon>Pseudomonadati</taxon>
        <taxon>Pseudomonadota</taxon>
        <taxon>Gammaproteobacteria</taxon>
        <taxon>Legionellales</taxon>
        <taxon>Legionellaceae</taxon>
        <taxon>Legionella</taxon>
    </lineage>
</organism>
<proteinExistence type="predicted"/>
<dbReference type="InterPro" id="IPR043128">
    <property type="entry name" value="Rev_trsase/Diguanyl_cyclase"/>
</dbReference>
<dbReference type="Proteomes" id="UP000054600">
    <property type="component" value="Unassembled WGS sequence"/>
</dbReference>
<dbReference type="GO" id="GO:1902201">
    <property type="term" value="P:negative regulation of bacterial-type flagellum-dependent cell motility"/>
    <property type="evidence" value="ECO:0007669"/>
    <property type="project" value="TreeGrafter"/>
</dbReference>
<sequence length="367" mass="41814">MDLFEAEIKQRLMNHLFAHTIRVIIFTLIFALLIVSYIDYRGTQIEATGWLICLSIVVLCRVIIALLAPKARNKTPCYILFVLSGFLLGSLLGYFYWAFYYDISQFERMILLLFFAGLAAGATITLAASPLSFVSLILPVYIPAFIRNVTDSTVDAKFVALMIVIYMIFILIVFYANKKMLRDNIQLLLGQNELNQKLSIISITDELTNLANRRYFQERLNKDWIYAKRGQLPISLLIIDIDFFKACNDNYGHLYGDICLKEVAKIVSDHTKRKTDLAARYGGDELVVILNHCSLDDTKRFAEKIMESIKKLAMKHEYSLICDYLTVTIGAANMVPGINEDEDVLFNKADKALYQAKLKGRNTYVVG</sequence>
<feature type="transmembrane region" description="Helical" evidence="4">
    <location>
        <begin position="20"/>
        <end position="40"/>
    </location>
</feature>
<feature type="transmembrane region" description="Helical" evidence="4">
    <location>
        <begin position="78"/>
        <end position="99"/>
    </location>
</feature>
<evidence type="ECO:0000256" key="4">
    <source>
        <dbReference type="SAM" id="Phobius"/>
    </source>
</evidence>
<dbReference type="SUPFAM" id="SSF55073">
    <property type="entry name" value="Nucleotide cyclase"/>
    <property type="match status" value="1"/>
</dbReference>
<feature type="transmembrane region" description="Helical" evidence="4">
    <location>
        <begin position="111"/>
        <end position="138"/>
    </location>
</feature>
<evidence type="ECO:0000313" key="6">
    <source>
        <dbReference type="EMBL" id="KTD56434.1"/>
    </source>
</evidence>
<dbReference type="GO" id="GO:0043709">
    <property type="term" value="P:cell adhesion involved in single-species biofilm formation"/>
    <property type="evidence" value="ECO:0007669"/>
    <property type="project" value="TreeGrafter"/>
</dbReference>
<protein>
    <recommendedName>
        <fullName evidence="2">diguanylate cyclase</fullName>
        <ecNumber evidence="2">2.7.7.65</ecNumber>
    </recommendedName>
</protein>
<gene>
    <name evidence="6" type="ORF">Lsha_2833</name>
</gene>
<dbReference type="Gene3D" id="3.30.70.270">
    <property type="match status" value="1"/>
</dbReference>
<reference evidence="6 7" key="1">
    <citation type="submission" date="2015-11" db="EMBL/GenBank/DDBJ databases">
        <title>Genomic analysis of 38 Legionella species identifies large and diverse effector repertoires.</title>
        <authorList>
            <person name="Burstein D."/>
            <person name="Amaro F."/>
            <person name="Zusman T."/>
            <person name="Lifshitz Z."/>
            <person name="Cohen O."/>
            <person name="Gilbert J.A."/>
            <person name="Pupko T."/>
            <person name="Shuman H.A."/>
            <person name="Segal G."/>
        </authorList>
    </citation>
    <scope>NUCLEOTIDE SEQUENCE [LARGE SCALE GENOMIC DNA]</scope>
    <source>
        <strain evidence="6 7">ATCC 49655</strain>
    </source>
</reference>
<feature type="transmembrane region" description="Helical" evidence="4">
    <location>
        <begin position="158"/>
        <end position="176"/>
    </location>
</feature>
<dbReference type="eggNOG" id="COG3706">
    <property type="taxonomic scope" value="Bacteria"/>
</dbReference>
<keyword evidence="7" id="KW-1185">Reference proteome</keyword>
<dbReference type="EMBL" id="LNYW01000074">
    <property type="protein sequence ID" value="KTD56434.1"/>
    <property type="molecule type" value="Genomic_DNA"/>
</dbReference>
<feature type="transmembrane region" description="Helical" evidence="4">
    <location>
        <begin position="47"/>
        <end position="66"/>
    </location>
</feature>
<dbReference type="GO" id="GO:0005886">
    <property type="term" value="C:plasma membrane"/>
    <property type="evidence" value="ECO:0007669"/>
    <property type="project" value="TreeGrafter"/>
</dbReference>
<dbReference type="AlphaFoldDB" id="A0A0W0YHV3"/>
<dbReference type="InterPro" id="IPR050469">
    <property type="entry name" value="Diguanylate_Cyclase"/>
</dbReference>
<comment type="catalytic activity">
    <reaction evidence="3">
        <text>2 GTP = 3',3'-c-di-GMP + 2 diphosphate</text>
        <dbReference type="Rhea" id="RHEA:24898"/>
        <dbReference type="ChEBI" id="CHEBI:33019"/>
        <dbReference type="ChEBI" id="CHEBI:37565"/>
        <dbReference type="ChEBI" id="CHEBI:58805"/>
        <dbReference type="EC" id="2.7.7.65"/>
    </reaction>
</comment>
<comment type="caution">
    <text evidence="6">The sequence shown here is derived from an EMBL/GenBank/DDBJ whole genome shotgun (WGS) entry which is preliminary data.</text>
</comment>